<dbReference type="EnsemblMetazoa" id="AMEC021658-RA">
    <property type="protein sequence ID" value="AMEC021658-PA"/>
    <property type="gene ID" value="AMEC021658"/>
</dbReference>
<reference evidence="1" key="2">
    <citation type="submission" date="2020-05" db="UniProtKB">
        <authorList>
            <consortium name="EnsemblMetazoa"/>
        </authorList>
    </citation>
    <scope>IDENTIFICATION</scope>
    <source>
        <strain evidence="1">CM1001059</strain>
    </source>
</reference>
<dbReference type="AlphaFoldDB" id="A0A182UJS1"/>
<dbReference type="Proteomes" id="UP000075902">
    <property type="component" value="Unassembled WGS sequence"/>
</dbReference>
<evidence type="ECO:0000313" key="2">
    <source>
        <dbReference type="Proteomes" id="UP000075902"/>
    </source>
</evidence>
<keyword evidence="2" id="KW-1185">Reference proteome</keyword>
<organism evidence="1 2">
    <name type="scientific">Anopheles melas</name>
    <dbReference type="NCBI Taxonomy" id="34690"/>
    <lineage>
        <taxon>Eukaryota</taxon>
        <taxon>Metazoa</taxon>
        <taxon>Ecdysozoa</taxon>
        <taxon>Arthropoda</taxon>
        <taxon>Hexapoda</taxon>
        <taxon>Insecta</taxon>
        <taxon>Pterygota</taxon>
        <taxon>Neoptera</taxon>
        <taxon>Endopterygota</taxon>
        <taxon>Diptera</taxon>
        <taxon>Nematocera</taxon>
        <taxon>Culicoidea</taxon>
        <taxon>Culicidae</taxon>
        <taxon>Anophelinae</taxon>
        <taxon>Anopheles</taxon>
    </lineage>
</organism>
<reference evidence="2" key="1">
    <citation type="submission" date="2014-01" db="EMBL/GenBank/DDBJ databases">
        <title>The Genome Sequence of Anopheles melas CM1001059_A (V2).</title>
        <authorList>
            <consortium name="The Broad Institute Genomics Platform"/>
            <person name="Neafsey D.E."/>
            <person name="Besansky N."/>
            <person name="Howell P."/>
            <person name="Walton C."/>
            <person name="Young S.K."/>
            <person name="Zeng Q."/>
            <person name="Gargeya S."/>
            <person name="Fitzgerald M."/>
            <person name="Haas B."/>
            <person name="Abouelleil A."/>
            <person name="Allen A.W."/>
            <person name="Alvarado L."/>
            <person name="Arachchi H.M."/>
            <person name="Berlin A.M."/>
            <person name="Chapman S.B."/>
            <person name="Gainer-Dewar J."/>
            <person name="Goldberg J."/>
            <person name="Griggs A."/>
            <person name="Gujja S."/>
            <person name="Hansen M."/>
            <person name="Howarth C."/>
            <person name="Imamovic A."/>
            <person name="Ireland A."/>
            <person name="Larimer J."/>
            <person name="McCowan C."/>
            <person name="Murphy C."/>
            <person name="Pearson M."/>
            <person name="Poon T.W."/>
            <person name="Priest M."/>
            <person name="Roberts A."/>
            <person name="Saif S."/>
            <person name="Shea T."/>
            <person name="Sisk P."/>
            <person name="Sykes S."/>
            <person name="Wortman J."/>
            <person name="Nusbaum C."/>
            <person name="Birren B."/>
        </authorList>
    </citation>
    <scope>NUCLEOTIDE SEQUENCE [LARGE SCALE GENOMIC DNA]</scope>
    <source>
        <strain evidence="2">CM1001059</strain>
    </source>
</reference>
<accession>A0A182UJS1</accession>
<evidence type="ECO:0000313" key="1">
    <source>
        <dbReference type="EnsemblMetazoa" id="AMEC021658-PA"/>
    </source>
</evidence>
<dbReference type="VEuPathDB" id="VectorBase:AMEC021658"/>
<proteinExistence type="predicted"/>
<sequence>MVISARRCVLPLHRRPVRTYFADSSSTILMYASMAASLLVPFRSAHACHLALPFRSNMPGFSVSLSPTVACLNSAYSSSSSASLGRLVKLFTFSADSLNFCNRKGWGMGGRRSDDVTACDCSVWMEKNKTE</sequence>
<protein>
    <submittedName>
        <fullName evidence="1">Uncharacterized protein</fullName>
    </submittedName>
</protein>
<name>A0A182UJS1_9DIPT</name>